<reference evidence="1 2" key="1">
    <citation type="submission" date="2017-05" db="EMBL/GenBank/DDBJ databases">
        <title>The isolation and characterization of 16 novel Shigella-infecting phages from the environment.</title>
        <authorList>
            <person name="Doore S.M."/>
            <person name="Schrad J.R."/>
            <person name="Dover J.A."/>
            <person name="Parent K.N."/>
        </authorList>
    </citation>
    <scope>NUCLEOTIDE SEQUENCE [LARGE SCALE GENOMIC DNA]</scope>
</reference>
<sequence>MGMYTQLFFNASFKNDVSAVDKRALEYLFDGADKPAELPDHKFFSMDRAHYMFHSPAYTGAAVTVKLSDFYNHVTAHIEVKNYEGEIEAFLKWVRPLLDEEKGRCIGWKWYEEDDHPTLIYA</sequence>
<evidence type="ECO:0000313" key="1">
    <source>
        <dbReference type="EMBL" id="ATE85626.1"/>
    </source>
</evidence>
<protein>
    <submittedName>
        <fullName evidence="1">Uncharacterized protein</fullName>
    </submittedName>
</protein>
<proteinExistence type="predicted"/>
<dbReference type="Proteomes" id="UP000221254">
    <property type="component" value="Segment"/>
</dbReference>
<accession>A0A291AX77</accession>
<gene>
    <name evidence="1" type="ORF">St162_gp41</name>
</gene>
<evidence type="ECO:0000313" key="2">
    <source>
        <dbReference type="Proteomes" id="UP000221254"/>
    </source>
</evidence>
<name>A0A291AX77_9CAUD</name>
<organism evidence="1 2">
    <name type="scientific">Salmonella phage St162</name>
    <dbReference type="NCBI Taxonomy" id="2024312"/>
    <lineage>
        <taxon>Viruses</taxon>
        <taxon>Duplodnaviria</taxon>
        <taxon>Heunggongvirae</taxon>
        <taxon>Uroviricota</taxon>
        <taxon>Caudoviricetes</taxon>
        <taxon>Sarkviridae</taxon>
        <taxon>Guernseyvirinae</taxon>
        <taxon>Cornellvirus</taxon>
        <taxon>Cornellvirus St162</taxon>
    </lineage>
</organism>
<dbReference type="EMBL" id="MF158037">
    <property type="protein sequence ID" value="ATE85626.1"/>
    <property type="molecule type" value="Genomic_DNA"/>
</dbReference>
<keyword evidence="2" id="KW-1185">Reference proteome</keyword>